<keyword evidence="9" id="KW-0418">Kinase</keyword>
<dbReference type="AlphaFoldDB" id="B9S741"/>
<accession>B9S741</accession>
<evidence type="ECO:0000256" key="5">
    <source>
        <dbReference type="ARBA" id="ARBA00022989"/>
    </source>
</evidence>
<name>B9S741_RICCO</name>
<dbReference type="GO" id="GO:0004674">
    <property type="term" value="F:protein serine/threonine kinase activity"/>
    <property type="evidence" value="ECO:0000318"/>
    <property type="project" value="GO_Central"/>
</dbReference>
<dbReference type="InterPro" id="IPR011009">
    <property type="entry name" value="Kinase-like_dom_sf"/>
</dbReference>
<keyword evidence="6" id="KW-0472">Membrane</keyword>
<dbReference type="InterPro" id="IPR001611">
    <property type="entry name" value="Leu-rich_rpt"/>
</dbReference>
<feature type="domain" description="Protein kinase" evidence="8">
    <location>
        <begin position="73"/>
        <end position="362"/>
    </location>
</feature>
<keyword evidence="4" id="KW-0677">Repeat</keyword>
<dbReference type="PANTHER" id="PTHR27008">
    <property type="entry name" value="OS04G0122200 PROTEIN"/>
    <property type="match status" value="1"/>
</dbReference>
<sequence>MARDCKEAMAIKRWSLYIPFLFWFLCSINSTTCSQNETGLHVPISFKTPYNKTLFKHPDRVVALKLNLQGLVGSLSPHMGNLSFLRRINFQNNSLHGHIPQQIGNFCRLKYIELSNNSFQGKIPTNLSRCSNIIYPNLINNKLVGNIPAELGTLLKLGALGLANNNLRETFLLPLEIYLLFQTYSNFIVKCYFASVCSSMDFEGNVKALIYEFMANGSLERQLQMNSAEQGTQQTESGKLKLIQRLSIAIDIAYAIDYLHNGSSSTIIHGDLKPGTVLLDEEMTAHIGDFGLAKIVSSTSEYGMGGSASTEGDVYSYGILLLEMFTRNKPADEPFKDGLSLHTLVERSLPYGHCESNHSIRR</sequence>
<gene>
    <name evidence="9" type="ORF">RCOM_1333310</name>
</gene>
<proteinExistence type="predicted"/>
<dbReference type="Pfam" id="PF00560">
    <property type="entry name" value="LRR_1"/>
    <property type="match status" value="2"/>
</dbReference>
<keyword evidence="7" id="KW-0732">Signal</keyword>
<dbReference type="SUPFAM" id="SSF52058">
    <property type="entry name" value="L domain-like"/>
    <property type="match status" value="1"/>
</dbReference>
<comment type="subcellular location">
    <subcellularLocation>
        <location evidence="1">Membrane</location>
    </subcellularLocation>
</comment>
<dbReference type="InterPro" id="IPR001245">
    <property type="entry name" value="Ser-Thr/Tyr_kinase_cat_dom"/>
</dbReference>
<feature type="chain" id="PRO_5002889073" evidence="7">
    <location>
        <begin position="34"/>
        <end position="362"/>
    </location>
</feature>
<dbReference type="GO" id="GO:0016020">
    <property type="term" value="C:membrane"/>
    <property type="evidence" value="ECO:0000318"/>
    <property type="project" value="GO_Central"/>
</dbReference>
<dbReference type="PANTHER" id="PTHR27008:SF543">
    <property type="entry name" value="PROTEIN KINASE DOMAIN-CONTAINING PROTEIN"/>
    <property type="match status" value="1"/>
</dbReference>
<dbReference type="GO" id="GO:0005524">
    <property type="term" value="F:ATP binding"/>
    <property type="evidence" value="ECO:0007669"/>
    <property type="project" value="InterPro"/>
</dbReference>
<keyword evidence="10" id="KW-1185">Reference proteome</keyword>
<dbReference type="InterPro" id="IPR051809">
    <property type="entry name" value="Plant_receptor-like_S/T_kinase"/>
</dbReference>
<protein>
    <submittedName>
        <fullName evidence="9">Serine-threonine protein kinase, plant-type, putative</fullName>
    </submittedName>
</protein>
<evidence type="ECO:0000259" key="8">
    <source>
        <dbReference type="PROSITE" id="PS50011"/>
    </source>
</evidence>
<keyword evidence="3" id="KW-0812">Transmembrane</keyword>
<dbReference type="Pfam" id="PF07714">
    <property type="entry name" value="PK_Tyr_Ser-Thr"/>
    <property type="match status" value="1"/>
</dbReference>
<evidence type="ECO:0000256" key="3">
    <source>
        <dbReference type="ARBA" id="ARBA00022692"/>
    </source>
</evidence>
<evidence type="ECO:0000256" key="6">
    <source>
        <dbReference type="ARBA" id="ARBA00023136"/>
    </source>
</evidence>
<evidence type="ECO:0000313" key="9">
    <source>
        <dbReference type="EMBL" id="EEF40620.1"/>
    </source>
</evidence>
<keyword evidence="9" id="KW-0808">Transferase</keyword>
<dbReference type="InParanoid" id="B9S741"/>
<dbReference type="InterPro" id="IPR000719">
    <property type="entry name" value="Prot_kinase_dom"/>
</dbReference>
<dbReference type="Proteomes" id="UP000008311">
    <property type="component" value="Unassembled WGS sequence"/>
</dbReference>
<evidence type="ECO:0000313" key="10">
    <source>
        <dbReference type="Proteomes" id="UP000008311"/>
    </source>
</evidence>
<reference evidence="10" key="1">
    <citation type="journal article" date="2010" name="Nat. Biotechnol.">
        <title>Draft genome sequence of the oilseed species Ricinus communis.</title>
        <authorList>
            <person name="Chan A.P."/>
            <person name="Crabtree J."/>
            <person name="Zhao Q."/>
            <person name="Lorenzi H."/>
            <person name="Orvis J."/>
            <person name="Puiu D."/>
            <person name="Melake-Berhan A."/>
            <person name="Jones K.M."/>
            <person name="Redman J."/>
            <person name="Chen G."/>
            <person name="Cahoon E.B."/>
            <person name="Gedil M."/>
            <person name="Stanke M."/>
            <person name="Haas B.J."/>
            <person name="Wortman J.R."/>
            <person name="Fraser-Liggett C.M."/>
            <person name="Ravel J."/>
            <person name="Rabinowicz P.D."/>
        </authorList>
    </citation>
    <scope>NUCLEOTIDE SEQUENCE [LARGE SCALE GENOMIC DNA]</scope>
    <source>
        <strain evidence="10">cv. Hale</strain>
    </source>
</reference>
<dbReference type="EMBL" id="EQ973883">
    <property type="protein sequence ID" value="EEF40620.1"/>
    <property type="molecule type" value="Genomic_DNA"/>
</dbReference>
<dbReference type="SUPFAM" id="SSF56112">
    <property type="entry name" value="Protein kinase-like (PK-like)"/>
    <property type="match status" value="1"/>
</dbReference>
<dbReference type="InterPro" id="IPR032675">
    <property type="entry name" value="LRR_dom_sf"/>
</dbReference>
<keyword evidence="5" id="KW-1133">Transmembrane helix</keyword>
<keyword evidence="2" id="KW-0433">Leucine-rich repeat</keyword>
<evidence type="ECO:0000256" key="7">
    <source>
        <dbReference type="SAM" id="SignalP"/>
    </source>
</evidence>
<organism evidence="9 10">
    <name type="scientific">Ricinus communis</name>
    <name type="common">Castor bean</name>
    <dbReference type="NCBI Taxonomy" id="3988"/>
    <lineage>
        <taxon>Eukaryota</taxon>
        <taxon>Viridiplantae</taxon>
        <taxon>Streptophyta</taxon>
        <taxon>Embryophyta</taxon>
        <taxon>Tracheophyta</taxon>
        <taxon>Spermatophyta</taxon>
        <taxon>Magnoliopsida</taxon>
        <taxon>eudicotyledons</taxon>
        <taxon>Gunneridae</taxon>
        <taxon>Pentapetalae</taxon>
        <taxon>rosids</taxon>
        <taxon>fabids</taxon>
        <taxon>Malpighiales</taxon>
        <taxon>Euphorbiaceae</taxon>
        <taxon>Acalyphoideae</taxon>
        <taxon>Acalypheae</taxon>
        <taxon>Ricinus</taxon>
    </lineage>
</organism>
<feature type="signal peptide" evidence="7">
    <location>
        <begin position="1"/>
        <end position="33"/>
    </location>
</feature>
<dbReference type="FunFam" id="3.80.10.10:FF:000383">
    <property type="entry name" value="Leucine-rich repeat receptor protein kinase EMS1"/>
    <property type="match status" value="1"/>
</dbReference>
<evidence type="ECO:0000256" key="1">
    <source>
        <dbReference type="ARBA" id="ARBA00004370"/>
    </source>
</evidence>
<evidence type="ECO:0000256" key="4">
    <source>
        <dbReference type="ARBA" id="ARBA00022737"/>
    </source>
</evidence>
<evidence type="ECO:0000256" key="2">
    <source>
        <dbReference type="ARBA" id="ARBA00022614"/>
    </source>
</evidence>
<dbReference type="Gene3D" id="3.80.10.10">
    <property type="entry name" value="Ribonuclease Inhibitor"/>
    <property type="match status" value="1"/>
</dbReference>
<dbReference type="PROSITE" id="PS50011">
    <property type="entry name" value="PROTEIN_KINASE_DOM"/>
    <property type="match status" value="1"/>
</dbReference>
<dbReference type="Gene3D" id="1.10.510.10">
    <property type="entry name" value="Transferase(Phosphotransferase) domain 1"/>
    <property type="match status" value="1"/>
</dbReference>